<dbReference type="InterPro" id="IPR031875">
    <property type="entry name" value="RecA_dep_nuc"/>
</dbReference>
<dbReference type="Proteomes" id="UP001595897">
    <property type="component" value="Unassembled WGS sequence"/>
</dbReference>
<evidence type="ECO:0000313" key="1">
    <source>
        <dbReference type="EMBL" id="MFC4699366.1"/>
    </source>
</evidence>
<comment type="caution">
    <text evidence="1">The sequence shown here is derived from an EMBL/GenBank/DDBJ whole genome shotgun (WGS) entry which is preliminary data.</text>
</comment>
<reference evidence="2" key="1">
    <citation type="journal article" date="2019" name="Int. J. Syst. Evol. Microbiol.">
        <title>The Global Catalogue of Microorganisms (GCM) 10K type strain sequencing project: providing services to taxonomists for standard genome sequencing and annotation.</title>
        <authorList>
            <consortium name="The Broad Institute Genomics Platform"/>
            <consortium name="The Broad Institute Genome Sequencing Center for Infectious Disease"/>
            <person name="Wu L."/>
            <person name="Ma J."/>
        </authorList>
    </citation>
    <scope>NUCLEOTIDE SEQUENCE [LARGE SCALE GENOMIC DNA]</scope>
    <source>
        <strain evidence="2">KACC 12507</strain>
    </source>
</reference>
<accession>A0ABV9LS87</accession>
<dbReference type="RefSeq" id="WP_382406114.1">
    <property type="nucleotide sequence ID" value="NZ_JBHSGU010000002.1"/>
</dbReference>
<dbReference type="Gene3D" id="3.30.40.190">
    <property type="match status" value="1"/>
</dbReference>
<dbReference type="Pfam" id="PF16786">
    <property type="entry name" value="RecA_dep_nuc"/>
    <property type="match status" value="1"/>
</dbReference>
<evidence type="ECO:0000313" key="2">
    <source>
        <dbReference type="Proteomes" id="UP001595897"/>
    </source>
</evidence>
<protein>
    <submittedName>
        <fullName evidence="1">Ref family recombination enhancement nuclease</fullName>
    </submittedName>
</protein>
<keyword evidence="2" id="KW-1185">Reference proteome</keyword>
<dbReference type="EMBL" id="JBHSGU010000002">
    <property type="protein sequence ID" value="MFC4699366.1"/>
    <property type="molecule type" value="Genomic_DNA"/>
</dbReference>
<gene>
    <name evidence="1" type="ORF">ACFO4O_04235</name>
</gene>
<sequence>MKKAEKAHLKRVAEMGCIACERINYFDTPSEIHHIRTGMGMGQRNDHYHVIPLCPNHHRHLPNAIHQSKRKFEAHFGTEVELLNIIRGRL</sequence>
<name>A0ABV9LS87_9ALTE</name>
<organism evidence="1 2">
    <name type="scientific">Glaciecola siphonariae</name>
    <dbReference type="NCBI Taxonomy" id="521012"/>
    <lineage>
        <taxon>Bacteria</taxon>
        <taxon>Pseudomonadati</taxon>
        <taxon>Pseudomonadota</taxon>
        <taxon>Gammaproteobacteria</taxon>
        <taxon>Alteromonadales</taxon>
        <taxon>Alteromonadaceae</taxon>
        <taxon>Glaciecola</taxon>
    </lineage>
</organism>
<proteinExistence type="predicted"/>